<dbReference type="CTD" id="20315458"/>
<dbReference type="RefSeq" id="XP_009163519.1">
    <property type="nucleotide sequence ID" value="XM_009165255.1"/>
</dbReference>
<sequence length="76" mass="8584">MSDSNSFTREFKQAGVWLQCLVSHAKNLNPFLSKVKSQERCKPYRGAKNTFLLIAHPPFLDDSRGFGTLSGHEELT</sequence>
<gene>
    <name evidence="1" type="ORF">T265_01270</name>
</gene>
<accession>A0A074ZZC1</accession>
<evidence type="ECO:0000313" key="2">
    <source>
        <dbReference type="Proteomes" id="UP000054324"/>
    </source>
</evidence>
<dbReference type="EMBL" id="KL596631">
    <property type="protein sequence ID" value="KER32793.1"/>
    <property type="molecule type" value="Genomic_DNA"/>
</dbReference>
<dbReference type="KEGG" id="ovi:T265_01270"/>
<dbReference type="GeneID" id="20315458"/>
<organism evidence="1 2">
    <name type="scientific">Opisthorchis viverrini</name>
    <name type="common">Southeast Asian liver fluke</name>
    <dbReference type="NCBI Taxonomy" id="6198"/>
    <lineage>
        <taxon>Eukaryota</taxon>
        <taxon>Metazoa</taxon>
        <taxon>Spiralia</taxon>
        <taxon>Lophotrochozoa</taxon>
        <taxon>Platyhelminthes</taxon>
        <taxon>Trematoda</taxon>
        <taxon>Digenea</taxon>
        <taxon>Opisthorchiida</taxon>
        <taxon>Opisthorchiata</taxon>
        <taxon>Opisthorchiidae</taxon>
        <taxon>Opisthorchis</taxon>
    </lineage>
</organism>
<keyword evidence="2" id="KW-1185">Reference proteome</keyword>
<dbReference type="AlphaFoldDB" id="A0A074ZZC1"/>
<proteinExistence type="predicted"/>
<evidence type="ECO:0000313" key="1">
    <source>
        <dbReference type="EMBL" id="KER32793.1"/>
    </source>
</evidence>
<protein>
    <submittedName>
        <fullName evidence="1">Uncharacterized protein</fullName>
    </submittedName>
</protein>
<name>A0A074ZZC1_OPIVI</name>
<dbReference type="Proteomes" id="UP000054324">
    <property type="component" value="Unassembled WGS sequence"/>
</dbReference>
<reference evidence="1 2" key="1">
    <citation type="submission" date="2013-11" db="EMBL/GenBank/DDBJ databases">
        <title>Opisthorchis viverrini - life in the bile duct.</title>
        <authorList>
            <person name="Young N.D."/>
            <person name="Nagarajan N."/>
            <person name="Lin S.J."/>
            <person name="Korhonen P.K."/>
            <person name="Jex A.R."/>
            <person name="Hall R.S."/>
            <person name="Safavi-Hemami H."/>
            <person name="Kaewkong W."/>
            <person name="Bertrand D."/>
            <person name="Gao S."/>
            <person name="Seet Q."/>
            <person name="Wongkham S."/>
            <person name="Teh B.T."/>
            <person name="Wongkham C."/>
            <person name="Intapan P.M."/>
            <person name="Maleewong W."/>
            <person name="Yang X."/>
            <person name="Hu M."/>
            <person name="Wang Z."/>
            <person name="Hofmann A."/>
            <person name="Sternberg P.W."/>
            <person name="Tan P."/>
            <person name="Wang J."/>
            <person name="Gasser R.B."/>
        </authorList>
    </citation>
    <scope>NUCLEOTIDE SEQUENCE [LARGE SCALE GENOMIC DNA]</scope>
</reference>